<evidence type="ECO:0000313" key="3">
    <source>
        <dbReference type="Proteomes" id="UP000197025"/>
    </source>
</evidence>
<dbReference type="InParanoid" id="A0A212QLP8"/>
<dbReference type="Proteomes" id="UP000197025">
    <property type="component" value="Unassembled WGS sequence"/>
</dbReference>
<dbReference type="AlphaFoldDB" id="A0A212QLP8"/>
<keyword evidence="3" id="KW-1185">Reference proteome</keyword>
<evidence type="ECO:0008006" key="4">
    <source>
        <dbReference type="Google" id="ProtNLM"/>
    </source>
</evidence>
<keyword evidence="1" id="KW-0472">Membrane</keyword>
<proteinExistence type="predicted"/>
<keyword evidence="1" id="KW-1133">Transmembrane helix</keyword>
<gene>
    <name evidence="2" type="ORF">SAMN02746019_00003190</name>
</gene>
<sequence>MRRGEALLELALVLPVLALMFWGVLGLMERGRTANLAVWAAYACAAQASQTPDGAQGLRQGEAAARVVLGRRLVDVTVQHDGVWGGRVVCTVIARPTLFIPSLPFLGWDVRVRQETYIEHWKSDWQEIPP</sequence>
<protein>
    <recommendedName>
        <fullName evidence="4">TadE-like protein</fullName>
    </recommendedName>
</protein>
<feature type="transmembrane region" description="Helical" evidence="1">
    <location>
        <begin position="6"/>
        <end position="27"/>
    </location>
</feature>
<accession>A0A212QLP8</accession>
<evidence type="ECO:0000256" key="1">
    <source>
        <dbReference type="SAM" id="Phobius"/>
    </source>
</evidence>
<keyword evidence="1" id="KW-0812">Transmembrane</keyword>
<reference evidence="3" key="1">
    <citation type="submission" date="2017-06" db="EMBL/GenBank/DDBJ databases">
        <authorList>
            <person name="Varghese N."/>
            <person name="Submissions S."/>
        </authorList>
    </citation>
    <scope>NUCLEOTIDE SEQUENCE [LARGE SCALE GENOMIC DNA]</scope>
    <source>
        <strain evidence="3">JAD2</strain>
    </source>
</reference>
<organism evidence="2 3">
    <name type="scientific">Thermoflexus hugenholtzii JAD2</name>
    <dbReference type="NCBI Taxonomy" id="877466"/>
    <lineage>
        <taxon>Bacteria</taxon>
        <taxon>Bacillati</taxon>
        <taxon>Chloroflexota</taxon>
        <taxon>Thermoflexia</taxon>
        <taxon>Thermoflexales</taxon>
        <taxon>Thermoflexaceae</taxon>
        <taxon>Thermoflexus</taxon>
    </lineage>
</organism>
<dbReference type="RefSeq" id="WP_088570324.1">
    <property type="nucleotide sequence ID" value="NZ_FYEK01000008.1"/>
</dbReference>
<dbReference type="EMBL" id="FYEK01000008">
    <property type="protein sequence ID" value="SNB60158.1"/>
    <property type="molecule type" value="Genomic_DNA"/>
</dbReference>
<evidence type="ECO:0000313" key="2">
    <source>
        <dbReference type="EMBL" id="SNB60158.1"/>
    </source>
</evidence>
<name>A0A212QLP8_9CHLR</name>